<dbReference type="EMBL" id="HBUE01025792">
    <property type="protein sequence ID" value="CAG6454349.1"/>
    <property type="molecule type" value="Transcribed_RNA"/>
</dbReference>
<name>A0A8D8F1P7_CULPI</name>
<organism evidence="1">
    <name type="scientific">Culex pipiens</name>
    <name type="common">House mosquito</name>
    <dbReference type="NCBI Taxonomy" id="7175"/>
    <lineage>
        <taxon>Eukaryota</taxon>
        <taxon>Metazoa</taxon>
        <taxon>Ecdysozoa</taxon>
        <taxon>Arthropoda</taxon>
        <taxon>Hexapoda</taxon>
        <taxon>Insecta</taxon>
        <taxon>Pterygota</taxon>
        <taxon>Neoptera</taxon>
        <taxon>Endopterygota</taxon>
        <taxon>Diptera</taxon>
        <taxon>Nematocera</taxon>
        <taxon>Culicoidea</taxon>
        <taxon>Culicidae</taxon>
        <taxon>Culicinae</taxon>
        <taxon>Culicini</taxon>
        <taxon>Culex</taxon>
        <taxon>Culex</taxon>
    </lineage>
</organism>
<proteinExistence type="predicted"/>
<evidence type="ECO:0000313" key="1">
    <source>
        <dbReference type="EMBL" id="CAG6454350.1"/>
    </source>
</evidence>
<dbReference type="AlphaFoldDB" id="A0A8D8F1P7"/>
<dbReference type="EMBL" id="HBUE01025793">
    <property type="protein sequence ID" value="CAG6454350.1"/>
    <property type="molecule type" value="Transcribed_RNA"/>
</dbReference>
<accession>A0A8D8F1P7</accession>
<sequence length="105" mass="12350">MTQVGCDIAICHGSCCCYYDCCAKNWPISHRTLWLKTLQTLTQHCVPTDNKLCFFVVVRVAKRVLTIWHWYQFDLVPCSFLINRLFIICSNLLHQYHLDDLPRIS</sequence>
<protein>
    <submittedName>
        <fullName evidence="1">(northern house mosquito) hypothetical protein</fullName>
    </submittedName>
</protein>
<reference evidence="1" key="1">
    <citation type="submission" date="2021-05" db="EMBL/GenBank/DDBJ databases">
        <authorList>
            <person name="Alioto T."/>
            <person name="Alioto T."/>
            <person name="Gomez Garrido J."/>
        </authorList>
    </citation>
    <scope>NUCLEOTIDE SEQUENCE</scope>
</reference>